<keyword evidence="2" id="KW-0408">Iron</keyword>
<dbReference type="GO" id="GO:0006979">
    <property type="term" value="P:response to oxidative stress"/>
    <property type="evidence" value="ECO:0007669"/>
    <property type="project" value="InterPro"/>
</dbReference>
<accession>A0A317ZLR3</accession>
<keyword evidence="3" id="KW-0411">Iron-sulfur</keyword>
<gene>
    <name evidence="7" type="primary">soxR</name>
    <name evidence="7" type="ORF">CTB96_20205</name>
</gene>
<evidence type="ECO:0000259" key="6">
    <source>
        <dbReference type="PROSITE" id="PS50937"/>
    </source>
</evidence>
<evidence type="ECO:0000256" key="1">
    <source>
        <dbReference type="ARBA" id="ARBA00022714"/>
    </source>
</evidence>
<protein>
    <submittedName>
        <fullName evidence="7">Redox-sensitive transcriptional activator SoxR</fullName>
    </submittedName>
</protein>
<evidence type="ECO:0000256" key="2">
    <source>
        <dbReference type="ARBA" id="ARBA00023004"/>
    </source>
</evidence>
<dbReference type="PRINTS" id="PR00040">
    <property type="entry name" value="HTHMERR"/>
</dbReference>
<proteinExistence type="predicted"/>
<reference evidence="7 8" key="1">
    <citation type="submission" date="2018-05" db="EMBL/GenBank/DDBJ databases">
        <title>Genetic diversity of glacier-inhabiting Cryobacterium bacteria in China and description of Cryobacterium mengkeensis sp. nov. and Arthrobacter glacialis sp. nov.</title>
        <authorList>
            <person name="Liu Q."/>
            <person name="Xin Y.-H."/>
        </authorList>
    </citation>
    <scope>NUCLEOTIDE SEQUENCE [LARGE SCALE GENOMIC DNA]</scope>
    <source>
        <strain evidence="7 8">SK-1</strain>
    </source>
</reference>
<evidence type="ECO:0000256" key="4">
    <source>
        <dbReference type="ARBA" id="ARBA00023125"/>
    </source>
</evidence>
<dbReference type="PANTHER" id="PTHR30204:SF0">
    <property type="entry name" value="REDOX-SENSITIVE TRANSCRIPTIONAL ACTIVATOR SOXR"/>
    <property type="match status" value="1"/>
</dbReference>
<keyword evidence="8" id="KW-1185">Reference proteome</keyword>
<evidence type="ECO:0000256" key="5">
    <source>
        <dbReference type="SAM" id="MobiDB-lite"/>
    </source>
</evidence>
<dbReference type="EMBL" id="QHLY01000013">
    <property type="protein sequence ID" value="PXA65810.1"/>
    <property type="molecule type" value="Genomic_DNA"/>
</dbReference>
<dbReference type="InterPro" id="IPR010211">
    <property type="entry name" value="Redox-sen_tscrpt-act_SoxR"/>
</dbReference>
<dbReference type="GO" id="GO:0051537">
    <property type="term" value="F:2 iron, 2 sulfur cluster binding"/>
    <property type="evidence" value="ECO:0007669"/>
    <property type="project" value="UniProtKB-KW"/>
</dbReference>
<evidence type="ECO:0000313" key="7">
    <source>
        <dbReference type="EMBL" id="PXA65810.1"/>
    </source>
</evidence>
<dbReference type="Proteomes" id="UP000246722">
    <property type="component" value="Unassembled WGS sequence"/>
</dbReference>
<evidence type="ECO:0000313" key="8">
    <source>
        <dbReference type="Proteomes" id="UP000246722"/>
    </source>
</evidence>
<evidence type="ECO:0000256" key="3">
    <source>
        <dbReference type="ARBA" id="ARBA00023014"/>
    </source>
</evidence>
<keyword evidence="4" id="KW-0238">DNA-binding</keyword>
<keyword evidence="1" id="KW-0001">2Fe-2S</keyword>
<dbReference type="AlphaFoldDB" id="A0A317ZLR3"/>
<dbReference type="NCBIfam" id="TIGR01950">
    <property type="entry name" value="SoxR"/>
    <property type="match status" value="1"/>
</dbReference>
<dbReference type="GO" id="GO:0003677">
    <property type="term" value="F:DNA binding"/>
    <property type="evidence" value="ECO:0007669"/>
    <property type="project" value="UniProtKB-KW"/>
</dbReference>
<dbReference type="PANTHER" id="PTHR30204">
    <property type="entry name" value="REDOX-CYCLING DRUG-SENSING TRANSCRIPTIONAL ACTIVATOR SOXR"/>
    <property type="match status" value="1"/>
</dbReference>
<dbReference type="SMART" id="SM00422">
    <property type="entry name" value="HTH_MERR"/>
    <property type="match status" value="1"/>
</dbReference>
<dbReference type="PROSITE" id="PS50937">
    <property type="entry name" value="HTH_MERR_2"/>
    <property type="match status" value="1"/>
</dbReference>
<dbReference type="Gene3D" id="1.10.1660.10">
    <property type="match status" value="1"/>
</dbReference>
<dbReference type="InterPro" id="IPR009061">
    <property type="entry name" value="DNA-bd_dom_put_sf"/>
</dbReference>
<dbReference type="GO" id="GO:0003700">
    <property type="term" value="F:DNA-binding transcription factor activity"/>
    <property type="evidence" value="ECO:0007669"/>
    <property type="project" value="InterPro"/>
</dbReference>
<dbReference type="OrthoDB" id="9802944at2"/>
<dbReference type="InterPro" id="IPR047057">
    <property type="entry name" value="MerR_fam"/>
</dbReference>
<dbReference type="SUPFAM" id="SSF46955">
    <property type="entry name" value="Putative DNA-binding domain"/>
    <property type="match status" value="1"/>
</dbReference>
<dbReference type="InterPro" id="IPR000551">
    <property type="entry name" value="MerR-type_HTH_dom"/>
</dbReference>
<dbReference type="Pfam" id="PF13411">
    <property type="entry name" value="MerR_1"/>
    <property type="match status" value="1"/>
</dbReference>
<feature type="domain" description="HTH merR-type" evidence="6">
    <location>
        <begin position="6"/>
        <end position="74"/>
    </location>
</feature>
<comment type="caution">
    <text evidence="7">The sequence shown here is derived from an EMBL/GenBank/DDBJ whole genome shotgun (WGS) entry which is preliminary data.</text>
</comment>
<keyword evidence="1" id="KW-0479">Metal-binding</keyword>
<name>A0A317ZLR3_9MICO</name>
<sequence>MSSNDLLPIGQVAARAGVPVSTVRYYETLGLIPAVRSDSNARLFPRHVLRRIALIQVSVRYGISLAEVADMLRDLPDSRPPSRAEWSTISATWGEHLARQQAVLERMQAELTGCIGCGCLSQTRCAVVNSDDRLRSDGAGPRRVLEEPQIPGPELSPAE</sequence>
<feature type="region of interest" description="Disordered" evidence="5">
    <location>
        <begin position="134"/>
        <end position="159"/>
    </location>
</feature>
<organism evidence="7 8">
    <name type="scientific">Cryobacterium arcticum</name>
    <dbReference type="NCBI Taxonomy" id="670052"/>
    <lineage>
        <taxon>Bacteria</taxon>
        <taxon>Bacillati</taxon>
        <taxon>Actinomycetota</taxon>
        <taxon>Actinomycetes</taxon>
        <taxon>Micrococcales</taxon>
        <taxon>Microbacteriaceae</taxon>
        <taxon>Cryobacterium</taxon>
    </lineage>
</organism>